<dbReference type="Gene3D" id="3.20.20.80">
    <property type="entry name" value="Glycosidases"/>
    <property type="match status" value="1"/>
</dbReference>
<organism evidence="4">
    <name type="scientific">freshwater metagenome</name>
    <dbReference type="NCBI Taxonomy" id="449393"/>
    <lineage>
        <taxon>unclassified sequences</taxon>
        <taxon>metagenomes</taxon>
        <taxon>ecological metagenomes</taxon>
    </lineage>
</organism>
<gene>
    <name evidence="4" type="ORF">UFOPK4057_00528</name>
</gene>
<evidence type="ECO:0000259" key="3">
    <source>
        <dbReference type="Pfam" id="PF00150"/>
    </source>
</evidence>
<dbReference type="AlphaFoldDB" id="A0A6J7PJN1"/>
<dbReference type="GO" id="GO:0000272">
    <property type="term" value="P:polysaccharide catabolic process"/>
    <property type="evidence" value="ECO:0007669"/>
    <property type="project" value="InterPro"/>
</dbReference>
<keyword evidence="2" id="KW-0326">Glycosidase</keyword>
<feature type="domain" description="Glycoside hydrolase family 5" evidence="3">
    <location>
        <begin position="47"/>
        <end position="295"/>
    </location>
</feature>
<dbReference type="GO" id="GO:0004553">
    <property type="term" value="F:hydrolase activity, hydrolyzing O-glycosyl compounds"/>
    <property type="evidence" value="ECO:0007669"/>
    <property type="project" value="InterPro"/>
</dbReference>
<name>A0A6J7PJN1_9ZZZZ</name>
<dbReference type="InterPro" id="IPR018087">
    <property type="entry name" value="Glyco_hydro_5_CS"/>
</dbReference>
<dbReference type="SUPFAM" id="SSF51445">
    <property type="entry name" value="(Trans)glycosidases"/>
    <property type="match status" value="1"/>
</dbReference>
<dbReference type="InterPro" id="IPR001547">
    <property type="entry name" value="Glyco_hydro_5"/>
</dbReference>
<protein>
    <submittedName>
        <fullName evidence="4">Unannotated protein</fullName>
    </submittedName>
</protein>
<reference evidence="4" key="1">
    <citation type="submission" date="2020-05" db="EMBL/GenBank/DDBJ databases">
        <authorList>
            <person name="Chiriac C."/>
            <person name="Salcher M."/>
            <person name="Ghai R."/>
            <person name="Kavagutti S V."/>
        </authorList>
    </citation>
    <scope>NUCLEOTIDE SEQUENCE</scope>
</reference>
<keyword evidence="1" id="KW-0378">Hydrolase</keyword>
<proteinExistence type="predicted"/>
<accession>A0A6J7PJN1</accession>
<dbReference type="EMBL" id="CAFBPC010000099">
    <property type="protein sequence ID" value="CAB5004615.1"/>
    <property type="molecule type" value="Genomic_DNA"/>
</dbReference>
<sequence>MTTDRWTIEQANDWRTRSGWLVGCNFSPSTAGNQLEMWQSETFDIETIDRELRWAADIGMNTIRLYLHDLLFTESSNNFLDRIETVLSIAQSHGIKVVPVLFDGVWNPKPKLGVQREPAPRLHNAMWVQSPGSEIFYDRSRWNELRAYVQQLIKRFSNDSRVVAWDLFNEPDQVDTVTLKLGSRDEKIKTATELVSQVFDWAHEISPSQPLTVGIWEYNSQWQPAENSLNELILNRSDIISFHCYEPREKLSAVIDSLKTFGRPLLCTEWLARTAGSTVDLLDVFAEQGVGAINWGFVDGRTQTRFPWRSWTEPVTDEEPWFHELLHQDGTPYEVNEVEIFRRLTSLHK</sequence>
<dbReference type="InterPro" id="IPR017853">
    <property type="entry name" value="GH"/>
</dbReference>
<evidence type="ECO:0000256" key="2">
    <source>
        <dbReference type="ARBA" id="ARBA00023295"/>
    </source>
</evidence>
<dbReference type="PROSITE" id="PS00659">
    <property type="entry name" value="GLYCOSYL_HYDROL_F5"/>
    <property type="match status" value="1"/>
</dbReference>
<evidence type="ECO:0000256" key="1">
    <source>
        <dbReference type="ARBA" id="ARBA00022801"/>
    </source>
</evidence>
<evidence type="ECO:0000313" key="4">
    <source>
        <dbReference type="EMBL" id="CAB5004615.1"/>
    </source>
</evidence>
<dbReference type="Pfam" id="PF00150">
    <property type="entry name" value="Cellulase"/>
    <property type="match status" value="1"/>
</dbReference>